<comment type="caution">
    <text evidence="1">The sequence shown here is derived from an EMBL/GenBank/DDBJ whole genome shotgun (WGS) entry which is preliminary data.</text>
</comment>
<keyword evidence="2" id="KW-1185">Reference proteome</keyword>
<protein>
    <submittedName>
        <fullName evidence="1">Type VI secretion system Vgr family protein</fullName>
    </submittedName>
</protein>
<reference evidence="1" key="1">
    <citation type="submission" date="2024-11" db="EMBL/GenBank/DDBJ databases">
        <title>Description of Massilia orientalis sp. nov., isolated from rhizosphere soil of Ageratina adenophora.</title>
        <authorList>
            <person name="Wang Y."/>
        </authorList>
    </citation>
    <scope>NUCLEOTIDE SEQUENCE</scope>
    <source>
        <strain evidence="1">YIM B02787</strain>
    </source>
</reference>
<dbReference type="Proteomes" id="UP001168096">
    <property type="component" value="Unassembled WGS sequence"/>
</dbReference>
<dbReference type="EMBL" id="JASNRB020000054">
    <property type="protein sequence ID" value="MFJ1472527.1"/>
    <property type="molecule type" value="Genomic_DNA"/>
</dbReference>
<sequence length="922" mass="101583">MTTQIQHLRDRLAGRQHNRILRLSFPNDDGPSCEFVVNALHARESMSRDFEYVIEILSDSPSIALEDIQGKLISVELVQRGGTLRYFTDYVFEFRLKRVENIAFYEAKLGPWMKYLSYRKDCYIFHNATLYDQTSSVFEDYASHAVWRTRLYADDPPMTDAFQFEETDFNYLSRRWEAAGMHYFYEHDAKGHTLVLGDDTTRADPIDGAPSICLHLHRGGARDGDTIDEWSPVRAMASSGVQIGSFDFKRPQPATTGLPSIDQQGGVLRVETYEYAGAYGFKDARDGERLARIRIEEIEAMGKRFEAAGSNRYIQPGRWFTLTDRYGNDLFGDDSTASQFLILDVQHVVTNNYLQQGDTPPKYENRFVCVPKQVPWRPGRGFNSTDTRIVGPQTATVVGPNGQGSIYTDEHGRIRVQFHWDRVGDNNDASSAWIRMSNPWAGAQLGAAAIHRVGSEVVVSWLDGSPDRPIVLGGVHNQNYAPPWALPGQRALMGFRTRELGPEGGNTVTGRSNHLILDDTHQRIQAQLKSDHEHSQLSLGHISRIEDNAGRMDVRGEGFELATGAWGVLRAGKGMLISTEARPRASSHIKDMVEGSARLGSARDLHDDLVDAAQHAGAQNAQQHQSDAAAAIRAQNDVIKGGKGGEFPELSEPMLVLSSPAGISATSARSTHLASDEHVAVTAGKDVSVASGRSLFASVRETLRLFVQKAGMKLIAASGDIDVKALSDSINLLAKLNITHSANRITINAKEEVVINGGGSYVKFSAAGIEHGTNGDHVVHAANHDLSGPRGMDALRQEVFEQSKPQRYSQQLAVDRNLWDLPSGVRMLKYQFISDTAGVLGSGVLDGSGKSKPLFTESSEQTKVVVDVNDGKWTQLVTDRPDAISLPEDGEMVVFDFEEHDEVEDDDGPDDAPDPTLAITLD</sequence>
<name>A0ACC7MKT4_9BURK</name>
<organism evidence="1 2">
    <name type="scientific">Massilia orientalis</name>
    <dbReference type="NCBI Taxonomy" id="3050128"/>
    <lineage>
        <taxon>Bacteria</taxon>
        <taxon>Pseudomonadati</taxon>
        <taxon>Pseudomonadota</taxon>
        <taxon>Betaproteobacteria</taxon>
        <taxon>Burkholderiales</taxon>
        <taxon>Oxalobacteraceae</taxon>
        <taxon>Telluria group</taxon>
        <taxon>Massilia</taxon>
    </lineage>
</organism>
<accession>A0ACC7MKT4</accession>
<evidence type="ECO:0000313" key="2">
    <source>
        <dbReference type="Proteomes" id="UP001168096"/>
    </source>
</evidence>
<evidence type="ECO:0000313" key="1">
    <source>
        <dbReference type="EMBL" id="MFJ1472527.1"/>
    </source>
</evidence>
<proteinExistence type="predicted"/>
<gene>
    <name evidence="1" type="ORF">QPK29_032905</name>
</gene>